<sequence>MVEYDFKKIEKKWQDKWDEANAFAAENGSDKEKFYALIEFPYPSGQGLHVGHPRSYTAMDIIARKRRMQGYNVLYPIGWDAFGLPAENYAIKNNVHPAVITAKNVANFKRQLKMLGFSFDWSREINTTDPNYYKWTQWIFLQLFKKGLAYKKEMPINWCTSCQVGLANEEVVNGVCERCGGEVIQKRQSQWMLKITEYAERLINDLDDIDFLEKIKTQQRNWIGRSEGAEVTFKLTTGDDMVVYTTRSDTLFGATYTVISPEHPLIEKLADVLENYDEVKAYQSAAAKKSEFERTELAKEKTGVMLKGVKAINPVTGDEIPVFVSDYVLVTYGTGAIMAVPAHDTRDWEFAKKFGLPIVEVVSGGKDVQQEAYTDVYKGTMVNSGFLTGMKVKDAIPAMIDYLEKEGLGKRKVNYKLRDWVFSRQRYWGEPIPIVHCEKCGYVPIPEEELPLVLPDMKEFKPGENGESPLVHATDWINTTCPCCGGPAMRETDTMPQWAGSSWYFLRYTDPHNDKALASKEALDYWTPVDWYNGGMEHTTLHLLYSRFWHKFLYDIGVVPTKEPYQKRTSHGMILGENGEKMSKSRGNVINPDDVVNDVGADSFRMYEMFLGAFDQSTPWSQKGLKGCYKFIERVWNLQKIMTDEEGYSAELEKSMHKTIKKVGEDFERMKFNTAIAAMMSFVNEVTKKGSITKGEYLTLITLLNPVAPHMTEEIWEMYGNGGLLSLHPWPEYDEAKTVDDEIEIVVQINGKIRDKAMVPAGLDREGLQQVAMESERIQELIDGKNVVKVIAVPGKLVNIVVK</sequence>
<dbReference type="SUPFAM" id="SSF52374">
    <property type="entry name" value="Nucleotidylyl transferase"/>
    <property type="match status" value="1"/>
</dbReference>
<evidence type="ECO:0000256" key="5">
    <source>
        <dbReference type="ARBA" id="ARBA00022840"/>
    </source>
</evidence>
<dbReference type="GO" id="GO:0004823">
    <property type="term" value="F:leucine-tRNA ligase activity"/>
    <property type="evidence" value="ECO:0007669"/>
    <property type="project" value="UniProtKB-UniRule"/>
</dbReference>
<dbReference type="PANTHER" id="PTHR43740:SF2">
    <property type="entry name" value="LEUCINE--TRNA LIGASE, MITOCHONDRIAL"/>
    <property type="match status" value="1"/>
</dbReference>
<dbReference type="Gene3D" id="3.10.20.590">
    <property type="match status" value="1"/>
</dbReference>
<evidence type="ECO:0000259" key="12">
    <source>
        <dbReference type="Pfam" id="PF08264"/>
    </source>
</evidence>
<evidence type="ECO:0000259" key="11">
    <source>
        <dbReference type="Pfam" id="PF00133"/>
    </source>
</evidence>
<feature type="binding site" evidence="9">
    <location>
        <position position="584"/>
    </location>
    <ligand>
        <name>ATP</name>
        <dbReference type="ChEBI" id="CHEBI:30616"/>
    </ligand>
</feature>
<dbReference type="Gene3D" id="1.10.730.10">
    <property type="entry name" value="Isoleucyl-tRNA Synthetase, Domain 1"/>
    <property type="match status" value="1"/>
</dbReference>
<dbReference type="SUPFAM" id="SSF50677">
    <property type="entry name" value="ValRS/IleRS/LeuRS editing domain"/>
    <property type="match status" value="1"/>
</dbReference>
<evidence type="ECO:0000313" key="16">
    <source>
        <dbReference type="Proteomes" id="UP000824109"/>
    </source>
</evidence>
<dbReference type="PANTHER" id="PTHR43740">
    <property type="entry name" value="LEUCYL-TRNA SYNTHETASE"/>
    <property type="match status" value="1"/>
</dbReference>
<dbReference type="Gene3D" id="3.40.50.620">
    <property type="entry name" value="HUPs"/>
    <property type="match status" value="2"/>
</dbReference>
<dbReference type="EC" id="6.1.1.4" evidence="9"/>
<dbReference type="InterPro" id="IPR002300">
    <property type="entry name" value="aa-tRNA-synth_Ia"/>
</dbReference>
<reference evidence="15" key="2">
    <citation type="journal article" date="2021" name="PeerJ">
        <title>Extensive microbial diversity within the chicken gut microbiome revealed by metagenomics and culture.</title>
        <authorList>
            <person name="Gilroy R."/>
            <person name="Ravi A."/>
            <person name="Getino M."/>
            <person name="Pursley I."/>
            <person name="Horton D.L."/>
            <person name="Alikhan N.F."/>
            <person name="Baker D."/>
            <person name="Gharbi K."/>
            <person name="Hall N."/>
            <person name="Watson M."/>
            <person name="Adriaenssens E.M."/>
            <person name="Foster-Nyarko E."/>
            <person name="Jarju S."/>
            <person name="Secka A."/>
            <person name="Antonio M."/>
            <person name="Oren A."/>
            <person name="Chaudhuri R.R."/>
            <person name="La Ragione R."/>
            <person name="Hildebrand F."/>
            <person name="Pallen M.J."/>
        </authorList>
    </citation>
    <scope>NUCLEOTIDE SEQUENCE</scope>
    <source>
        <strain evidence="15">USAMLcec3-3695</strain>
    </source>
</reference>
<dbReference type="HAMAP" id="MF_00049_B">
    <property type="entry name" value="Leu_tRNA_synth_B"/>
    <property type="match status" value="1"/>
</dbReference>
<evidence type="ECO:0000256" key="9">
    <source>
        <dbReference type="HAMAP-Rule" id="MF_00049"/>
    </source>
</evidence>
<dbReference type="CDD" id="cd07958">
    <property type="entry name" value="Anticodon_Ia_Leu_BEm"/>
    <property type="match status" value="1"/>
</dbReference>
<dbReference type="FunFam" id="1.10.730.10:FF:000002">
    <property type="entry name" value="Leucine--tRNA ligase"/>
    <property type="match status" value="1"/>
</dbReference>
<feature type="domain" description="Leucyl-tRNA synthetase editing" evidence="14">
    <location>
        <begin position="220"/>
        <end position="404"/>
    </location>
</feature>
<dbReference type="InterPro" id="IPR014729">
    <property type="entry name" value="Rossmann-like_a/b/a_fold"/>
</dbReference>
<dbReference type="EMBL" id="DVNB01000100">
    <property type="protein sequence ID" value="HIU58099.1"/>
    <property type="molecule type" value="Genomic_DNA"/>
</dbReference>
<feature type="domain" description="Methionyl/Valyl/Leucyl/Isoleucyl-tRNA synthetase anticodon-binding" evidence="12">
    <location>
        <begin position="653"/>
        <end position="764"/>
    </location>
</feature>
<evidence type="ECO:0000256" key="8">
    <source>
        <dbReference type="ARBA" id="ARBA00047469"/>
    </source>
</evidence>
<keyword evidence="5 9" id="KW-0067">ATP-binding</keyword>
<dbReference type="InterPro" id="IPR013155">
    <property type="entry name" value="M/V/L/I-tRNA-synth_anticd-bd"/>
</dbReference>
<evidence type="ECO:0000256" key="7">
    <source>
        <dbReference type="ARBA" id="ARBA00023146"/>
    </source>
</evidence>
<evidence type="ECO:0000313" key="15">
    <source>
        <dbReference type="EMBL" id="HIU58099.1"/>
    </source>
</evidence>
<dbReference type="InterPro" id="IPR009080">
    <property type="entry name" value="tRNAsynth_Ia_anticodon-bd"/>
</dbReference>
<dbReference type="Pfam" id="PF00133">
    <property type="entry name" value="tRNA-synt_1"/>
    <property type="match status" value="1"/>
</dbReference>
<evidence type="ECO:0000256" key="4">
    <source>
        <dbReference type="ARBA" id="ARBA00022741"/>
    </source>
</evidence>
<evidence type="ECO:0000259" key="13">
    <source>
        <dbReference type="Pfam" id="PF09334"/>
    </source>
</evidence>
<keyword evidence="6 9" id="KW-0648">Protein biosynthesis</keyword>
<dbReference type="InterPro" id="IPR015413">
    <property type="entry name" value="Methionyl/Leucyl_tRNA_Synth"/>
</dbReference>
<keyword evidence="2 9" id="KW-0963">Cytoplasm</keyword>
<dbReference type="Pfam" id="PF13603">
    <property type="entry name" value="tRNA-synt_1_2"/>
    <property type="match status" value="1"/>
</dbReference>
<dbReference type="SUPFAM" id="SSF47323">
    <property type="entry name" value="Anticodon-binding domain of a subclass of class I aminoacyl-tRNA synthetases"/>
    <property type="match status" value="1"/>
</dbReference>
<dbReference type="GO" id="GO:0005829">
    <property type="term" value="C:cytosol"/>
    <property type="evidence" value="ECO:0007669"/>
    <property type="project" value="TreeGrafter"/>
</dbReference>
<comment type="caution">
    <text evidence="15">The sequence shown here is derived from an EMBL/GenBank/DDBJ whole genome shotgun (WGS) entry which is preliminary data.</text>
</comment>
<evidence type="ECO:0000256" key="1">
    <source>
        <dbReference type="ARBA" id="ARBA00005594"/>
    </source>
</evidence>
<dbReference type="FunFam" id="3.10.20.590:FF:000001">
    <property type="entry name" value="Leucine--tRNA ligase"/>
    <property type="match status" value="1"/>
</dbReference>
<dbReference type="GO" id="GO:0005524">
    <property type="term" value="F:ATP binding"/>
    <property type="evidence" value="ECO:0007669"/>
    <property type="project" value="UniProtKB-UniRule"/>
</dbReference>
<accession>A0A9D1SF37</accession>
<name>A0A9D1SF37_9FIRM</name>
<dbReference type="FunFam" id="3.40.50.620:FF:000077">
    <property type="entry name" value="Leucine--tRNA ligase"/>
    <property type="match status" value="1"/>
</dbReference>
<dbReference type="Pfam" id="PF08264">
    <property type="entry name" value="Anticodon_1"/>
    <property type="match status" value="1"/>
</dbReference>
<dbReference type="InterPro" id="IPR025709">
    <property type="entry name" value="Leu_tRNA-synth_edit"/>
</dbReference>
<dbReference type="Pfam" id="PF09334">
    <property type="entry name" value="tRNA-synt_1g"/>
    <property type="match status" value="1"/>
</dbReference>
<gene>
    <name evidence="9" type="primary">leuS</name>
    <name evidence="15" type="ORF">IAA61_09870</name>
</gene>
<comment type="similarity">
    <text evidence="1 9 10">Belongs to the class-I aminoacyl-tRNA synthetase family.</text>
</comment>
<dbReference type="CDD" id="cd00812">
    <property type="entry name" value="LeuRS_core"/>
    <property type="match status" value="1"/>
</dbReference>
<keyword evidence="3 9" id="KW-0436">Ligase</keyword>
<feature type="domain" description="Methionyl/Leucyl tRNA synthetase" evidence="13">
    <location>
        <begin position="40"/>
        <end position="187"/>
    </location>
</feature>
<organism evidence="15 16">
    <name type="scientific">Candidatus Ornithomonoglobus merdipullorum</name>
    <dbReference type="NCBI Taxonomy" id="2840895"/>
    <lineage>
        <taxon>Bacteria</taxon>
        <taxon>Bacillati</taxon>
        <taxon>Bacillota</taxon>
        <taxon>Clostridia</taxon>
        <taxon>Candidatus Ornithomonoglobus</taxon>
    </lineage>
</organism>
<dbReference type="FunFam" id="3.40.50.620:FF:000056">
    <property type="entry name" value="Leucine--tRNA ligase"/>
    <property type="match status" value="1"/>
</dbReference>
<dbReference type="GO" id="GO:0002161">
    <property type="term" value="F:aminoacyl-tRNA deacylase activity"/>
    <property type="evidence" value="ECO:0007669"/>
    <property type="project" value="InterPro"/>
</dbReference>
<keyword evidence="4 9" id="KW-0547">Nucleotide-binding</keyword>
<comment type="caution">
    <text evidence="9">Lacks conserved residue(s) required for the propagation of feature annotation.</text>
</comment>
<protein>
    <recommendedName>
        <fullName evidence="9">Leucine--tRNA ligase</fullName>
        <ecNumber evidence="9">6.1.1.4</ecNumber>
    </recommendedName>
    <alternativeName>
        <fullName evidence="9">Leucyl-tRNA synthetase</fullName>
        <shortName evidence="9">LeuRS</shortName>
    </alternativeName>
</protein>
<feature type="domain" description="Aminoacyl-tRNA synthetase class Ia" evidence="11">
    <location>
        <begin position="417"/>
        <end position="607"/>
    </location>
</feature>
<evidence type="ECO:0000256" key="10">
    <source>
        <dbReference type="RuleBase" id="RU363035"/>
    </source>
</evidence>
<comment type="subcellular location">
    <subcellularLocation>
        <location evidence="9">Cytoplasm</location>
    </subcellularLocation>
</comment>
<evidence type="ECO:0000256" key="3">
    <source>
        <dbReference type="ARBA" id="ARBA00022598"/>
    </source>
</evidence>
<proteinExistence type="inferred from homology"/>
<dbReference type="InterPro" id="IPR001412">
    <property type="entry name" value="aa-tRNA-synth_I_CS"/>
</dbReference>
<evidence type="ECO:0000256" key="6">
    <source>
        <dbReference type="ARBA" id="ARBA00022917"/>
    </source>
</evidence>
<dbReference type="PROSITE" id="PS00178">
    <property type="entry name" value="AA_TRNA_LIGASE_I"/>
    <property type="match status" value="1"/>
</dbReference>
<dbReference type="AlphaFoldDB" id="A0A9D1SF37"/>
<dbReference type="InterPro" id="IPR009008">
    <property type="entry name" value="Val/Leu/Ile-tRNA-synth_edit"/>
</dbReference>
<reference evidence="15" key="1">
    <citation type="submission" date="2020-10" db="EMBL/GenBank/DDBJ databases">
        <authorList>
            <person name="Gilroy R."/>
        </authorList>
    </citation>
    <scope>NUCLEOTIDE SEQUENCE</scope>
    <source>
        <strain evidence="15">USAMLcec3-3695</strain>
    </source>
</reference>
<dbReference type="PRINTS" id="PR00985">
    <property type="entry name" value="TRNASYNTHLEU"/>
</dbReference>
<dbReference type="GO" id="GO:0006429">
    <property type="term" value="P:leucyl-tRNA aminoacylation"/>
    <property type="evidence" value="ECO:0007669"/>
    <property type="project" value="UniProtKB-UniRule"/>
</dbReference>
<dbReference type="Proteomes" id="UP000824109">
    <property type="component" value="Unassembled WGS sequence"/>
</dbReference>
<dbReference type="InterPro" id="IPR002302">
    <property type="entry name" value="Leu-tRNA-ligase"/>
</dbReference>
<evidence type="ECO:0000259" key="14">
    <source>
        <dbReference type="Pfam" id="PF13603"/>
    </source>
</evidence>
<comment type="catalytic activity">
    <reaction evidence="8 9">
        <text>tRNA(Leu) + L-leucine + ATP = L-leucyl-tRNA(Leu) + AMP + diphosphate</text>
        <dbReference type="Rhea" id="RHEA:11688"/>
        <dbReference type="Rhea" id="RHEA-COMP:9613"/>
        <dbReference type="Rhea" id="RHEA-COMP:9622"/>
        <dbReference type="ChEBI" id="CHEBI:30616"/>
        <dbReference type="ChEBI" id="CHEBI:33019"/>
        <dbReference type="ChEBI" id="CHEBI:57427"/>
        <dbReference type="ChEBI" id="CHEBI:78442"/>
        <dbReference type="ChEBI" id="CHEBI:78494"/>
        <dbReference type="ChEBI" id="CHEBI:456215"/>
        <dbReference type="EC" id="6.1.1.4"/>
    </reaction>
</comment>
<dbReference type="NCBIfam" id="TIGR00396">
    <property type="entry name" value="leuS_bact"/>
    <property type="match status" value="1"/>
</dbReference>
<evidence type="ECO:0000256" key="2">
    <source>
        <dbReference type="ARBA" id="ARBA00022490"/>
    </source>
</evidence>
<feature type="short sequence motif" description="'KMSKS' region" evidence="9">
    <location>
        <begin position="581"/>
        <end position="585"/>
    </location>
</feature>
<keyword evidence="7 9" id="KW-0030">Aminoacyl-tRNA synthetase</keyword>